<comment type="caution">
    <text evidence="1">The sequence shown here is derived from an EMBL/GenBank/DDBJ whole genome shotgun (WGS) entry which is preliminary data.</text>
</comment>
<dbReference type="RefSeq" id="WP_053431146.1">
    <property type="nucleotide sequence ID" value="NZ_LILD02000025.1"/>
</dbReference>
<dbReference type="EMBL" id="LILD01000001">
    <property type="protein sequence ID" value="KOO39076.1"/>
    <property type="molecule type" value="Genomic_DNA"/>
</dbReference>
<organism evidence="1">
    <name type="scientific">Halalkalibacterium halodurans</name>
    <name type="common">Bacillus halodurans</name>
    <dbReference type="NCBI Taxonomy" id="86665"/>
    <lineage>
        <taxon>Bacteria</taxon>
        <taxon>Bacillati</taxon>
        <taxon>Bacillota</taxon>
        <taxon>Bacilli</taxon>
        <taxon>Bacillales</taxon>
        <taxon>Bacillaceae</taxon>
        <taxon>Halalkalibacterium (ex Joshi et al. 2022)</taxon>
    </lineage>
</organism>
<accession>A0A0M0KJJ9</accession>
<sequence>MTTKFINEKLNDPLEQGEWRFFPHMILRSAGFPLKWLTQFTFTDTMKLVEEKKRLDEKWNETISECNNELEKMLDLTTKQKKKLISQLRRYKIPTAKGSTELLANLGAGFQIKLEDMIEKMNYLEAQISRTFQIELDRQRHHLKQVYLENESLQEAVFLSSPDAYHNGLKHFLSKKLEQSRPRGQRQKEQLAAIYLQRFTSKNETASYYGPTNYGTFTSQPGLLELHVNGPIKRQLFMSYWAVQSLANYMAEDDSILPYLKPKLSPFIKRENSNLRQSSNGKLIQLPEIYHKIIRFSDGNHNIHQIAAMLDLSTAECIARIQKLKEKRIILLEIDFPTSVFDPFEKLKEKIQQLPNDCSSKSKWLHVINEWSSHLITWKESESFQQRRHILTLLENSFEQNVGLSSRKDRGKHYTDRLIVFEEARGDVETCRIGLNMQKQWKEQLEPIFKLISCRAAVEHRALTEFAYKEYQSFNSDVNFLTFALHMQGCKTEALQYAKEKLKEFDNRLSEWTALHPFEKGSIVIAKEDVDAFCLNFPQPDVALFSPDIMIAADDVDAINEGKYKLILGEVHSGIQVWSVLNSVYPDQLRLNEEIYHHLGPTLQSFWLEHVGPRAPGKTFRPELSQGTTVENLGRSMKSREYVRSIAELGLIYENERFYVTEGEKPKLMDLETDVEPLNQIFSLPSVKSFSIQIGEHTPRIEINGVVFQRERWTFACKELLVRVNGYTDWHLLDWATDLRKNYNMPRYVYARGNNEPKPIFVDFHNFFTLEVLYQLLKRNEHVSITEMVPAQDSLWFTRGENKHTAEFRFSVIHENLT</sequence>
<reference evidence="1" key="1">
    <citation type="submission" date="2015-08" db="EMBL/GenBank/DDBJ databases">
        <title>Complete DNA Sequence of Pseudomonas syringae pv. actinidiae, the Causal Agent of Kiwifruit Canker Disease.</title>
        <authorList>
            <person name="Rikkerink E.H.A."/>
            <person name="Fineran P.C."/>
        </authorList>
    </citation>
    <scope>NUCLEOTIDE SEQUENCE</scope>
    <source>
        <strain evidence="1">DSM 13666</strain>
    </source>
</reference>
<proteinExistence type="predicted"/>
<name>A0A0M0KJJ9_ALKHA</name>
<dbReference type="PATRIC" id="fig|136160.3.peg.2279"/>
<dbReference type="AlphaFoldDB" id="A0A0M0KJJ9"/>
<gene>
    <name evidence="1" type="ORF">AMD02_09580</name>
</gene>
<protein>
    <submittedName>
        <fullName evidence="1">Uncharacterized protein</fullName>
    </submittedName>
</protein>
<evidence type="ECO:0000313" key="1">
    <source>
        <dbReference type="EMBL" id="KOO39076.1"/>
    </source>
</evidence>